<dbReference type="OrthoDB" id="10610094at2759"/>
<name>A0A9W8J9N7_9AGAR</name>
<feature type="non-terminal residue" evidence="1">
    <location>
        <position position="230"/>
    </location>
</feature>
<gene>
    <name evidence="1" type="ORF">H1R20_g10159</name>
</gene>
<evidence type="ECO:0000313" key="2">
    <source>
        <dbReference type="Proteomes" id="UP001140091"/>
    </source>
</evidence>
<evidence type="ECO:0000313" key="1">
    <source>
        <dbReference type="EMBL" id="KAJ2926935.1"/>
    </source>
</evidence>
<comment type="caution">
    <text evidence="1">The sequence shown here is derived from an EMBL/GenBank/DDBJ whole genome shotgun (WGS) entry which is preliminary data.</text>
</comment>
<dbReference type="EMBL" id="JANBPK010001042">
    <property type="protein sequence ID" value="KAJ2926935.1"/>
    <property type="molecule type" value="Genomic_DNA"/>
</dbReference>
<dbReference type="AlphaFoldDB" id="A0A9W8J9N7"/>
<proteinExistence type="predicted"/>
<organism evidence="1 2">
    <name type="scientific">Candolleomyces eurysporus</name>
    <dbReference type="NCBI Taxonomy" id="2828524"/>
    <lineage>
        <taxon>Eukaryota</taxon>
        <taxon>Fungi</taxon>
        <taxon>Dikarya</taxon>
        <taxon>Basidiomycota</taxon>
        <taxon>Agaricomycotina</taxon>
        <taxon>Agaricomycetes</taxon>
        <taxon>Agaricomycetidae</taxon>
        <taxon>Agaricales</taxon>
        <taxon>Agaricineae</taxon>
        <taxon>Psathyrellaceae</taxon>
        <taxon>Candolleomyces</taxon>
    </lineage>
</organism>
<sequence>MIIKLGQAVDVACPNLVELKVRAYPSDETVFDNFPIERVSIISLDSPLSPFFAIELMSRCLCASSIFLRIVGGKEPTDQRSLVKMPLPTLTSLNLCLHVDPVAVLQCFHLPALKNLEYELREPRSQHTIAKYLAKAEFKLTRLHITDKRPTIHLAHAVAHALQLHEVEEFRSECDDVPVSSQKVGVRDPWEVNDPPWLDWLDWLDWPKPDFISDVEFLTSGPWPPSHILF</sequence>
<keyword evidence="2" id="KW-1185">Reference proteome</keyword>
<protein>
    <submittedName>
        <fullName evidence="1">Uncharacterized protein</fullName>
    </submittedName>
</protein>
<reference evidence="1" key="1">
    <citation type="submission" date="2022-06" db="EMBL/GenBank/DDBJ databases">
        <title>Genome Sequence of Candolleomyces eurysporus.</title>
        <authorList>
            <person name="Buettner E."/>
        </authorList>
    </citation>
    <scope>NUCLEOTIDE SEQUENCE</scope>
    <source>
        <strain evidence="1">VTCC 930004</strain>
    </source>
</reference>
<dbReference type="Proteomes" id="UP001140091">
    <property type="component" value="Unassembled WGS sequence"/>
</dbReference>
<accession>A0A9W8J9N7</accession>